<protein>
    <submittedName>
        <fullName evidence="1">Uncharacterized protein</fullName>
    </submittedName>
</protein>
<proteinExistence type="predicted"/>
<organism evidence="1">
    <name type="scientific">viral metagenome</name>
    <dbReference type="NCBI Taxonomy" id="1070528"/>
    <lineage>
        <taxon>unclassified sequences</taxon>
        <taxon>metagenomes</taxon>
        <taxon>organismal metagenomes</taxon>
    </lineage>
</organism>
<accession>A0A6C0E080</accession>
<name>A0A6C0E080_9ZZZZ</name>
<evidence type="ECO:0000313" key="1">
    <source>
        <dbReference type="EMBL" id="QHT22547.1"/>
    </source>
</evidence>
<reference evidence="1" key="1">
    <citation type="journal article" date="2020" name="Nature">
        <title>Giant virus diversity and host interactions through global metagenomics.</title>
        <authorList>
            <person name="Schulz F."/>
            <person name="Roux S."/>
            <person name="Paez-Espino D."/>
            <person name="Jungbluth S."/>
            <person name="Walsh D.A."/>
            <person name="Denef V.J."/>
            <person name="McMahon K.D."/>
            <person name="Konstantinidis K.T."/>
            <person name="Eloe-Fadrosh E.A."/>
            <person name="Kyrpides N.C."/>
            <person name="Woyke T."/>
        </authorList>
    </citation>
    <scope>NUCLEOTIDE SEQUENCE</scope>
    <source>
        <strain evidence="1">GVMAG-M-3300023179-111</strain>
    </source>
</reference>
<sequence length="144" mass="15361">MTYTNEYGSVNGQSCSYVRLGRYNKCSAAEVNRAPVLSTTDYTFKGQIPSVSTKPQNAPVNSVMIGSDGLPVATPNPNPLNVKVGATEGYADVSADYVPHYNVPNYAPINTNSLTYGGNCGGYPDIIRAYGENSSNCTTNFINN</sequence>
<dbReference type="AlphaFoldDB" id="A0A6C0E080"/>
<dbReference type="EMBL" id="MN739711">
    <property type="protein sequence ID" value="QHT22547.1"/>
    <property type="molecule type" value="Genomic_DNA"/>
</dbReference>